<evidence type="ECO:0000313" key="2">
    <source>
        <dbReference type="Proteomes" id="UP000002899"/>
    </source>
</evidence>
<reference evidence="1 2" key="3">
    <citation type="journal article" date="2016" name="Sci. Rep.">
        <title>Genome-wide diversity and gene expression profiling of Babesia microti isolates identify polymorphic genes that mediate host-pathogen interactions.</title>
        <authorList>
            <person name="Silva J.C."/>
            <person name="Cornillot E."/>
            <person name="McCracken C."/>
            <person name="Usmani-Brown S."/>
            <person name="Dwivedi A."/>
            <person name="Ifeonu O.O."/>
            <person name="Crabtree J."/>
            <person name="Gotia H.T."/>
            <person name="Virji A.Z."/>
            <person name="Reynes C."/>
            <person name="Colinge J."/>
            <person name="Kumar V."/>
            <person name="Lawres L."/>
            <person name="Pazzi J.E."/>
            <person name="Pablo J.V."/>
            <person name="Hung C."/>
            <person name="Brancato J."/>
            <person name="Kumari P."/>
            <person name="Orvis J."/>
            <person name="Tretina K."/>
            <person name="Chibucos M."/>
            <person name="Ott S."/>
            <person name="Sadzewicz L."/>
            <person name="Sengamalay N."/>
            <person name="Shetty A.C."/>
            <person name="Su Q."/>
            <person name="Tallon L."/>
            <person name="Fraser C.M."/>
            <person name="Frutos R."/>
            <person name="Molina D.M."/>
            <person name="Krause P.J."/>
            <person name="Ben Mamoun C."/>
        </authorList>
    </citation>
    <scope>NUCLEOTIDE SEQUENCE [LARGE SCALE GENOMIC DNA]</scope>
    <source>
        <strain evidence="1 2">RI</strain>
    </source>
</reference>
<dbReference type="GeneID" id="24425222"/>
<sequence length="68" mass="7731">MGSISTFGNDCSEFCKTQHSGKGTTIYNSSIPSPVRYSVDDINYFSCKHRCRMADVIRPKQAEEKMYI</sequence>
<dbReference type="Proteomes" id="UP000002899">
    <property type="component" value="Chromosome III"/>
</dbReference>
<name>A0A1R4ABZ5_BABMR</name>
<keyword evidence="2" id="KW-1185">Reference proteome</keyword>
<dbReference type="EMBL" id="LN871598">
    <property type="protein sequence ID" value="SJK86518.1"/>
    <property type="molecule type" value="Genomic_DNA"/>
</dbReference>
<dbReference type="VEuPathDB" id="PiroplasmaDB:BMR1_03g02900"/>
<accession>A0A1R4ABZ5</accession>
<dbReference type="KEGG" id="bmic:BMR1_03g02900"/>
<dbReference type="OrthoDB" id="10448508at2759"/>
<organism evidence="1 2">
    <name type="scientific">Babesia microti (strain RI)</name>
    <dbReference type="NCBI Taxonomy" id="1133968"/>
    <lineage>
        <taxon>Eukaryota</taxon>
        <taxon>Sar</taxon>
        <taxon>Alveolata</taxon>
        <taxon>Apicomplexa</taxon>
        <taxon>Aconoidasida</taxon>
        <taxon>Piroplasmida</taxon>
        <taxon>Babesiidae</taxon>
        <taxon>Babesia</taxon>
    </lineage>
</organism>
<dbReference type="RefSeq" id="XP_021338668.1">
    <property type="nucleotide sequence ID" value="XM_021482114.1"/>
</dbReference>
<gene>
    <name evidence="1" type="ORF">BMR1_03g02900</name>
</gene>
<protein>
    <submittedName>
        <fullName evidence="1">Uncharacterized protein</fullName>
    </submittedName>
</protein>
<reference evidence="1 2" key="2">
    <citation type="journal article" date="2013" name="PLoS ONE">
        <title>Whole genome mapping and re-organization of the nuclear and mitochondrial genomes of Babesia microti isolates.</title>
        <authorList>
            <person name="Cornillot E."/>
            <person name="Dassouli A."/>
            <person name="Garg A."/>
            <person name="Pachikara N."/>
            <person name="Randazzo S."/>
            <person name="Depoix D."/>
            <person name="Carcy B."/>
            <person name="Delbecq S."/>
            <person name="Frutos R."/>
            <person name="Silva J.C."/>
            <person name="Sutton R."/>
            <person name="Krause P.J."/>
            <person name="Mamoun C.B."/>
        </authorList>
    </citation>
    <scope>NUCLEOTIDE SEQUENCE [LARGE SCALE GENOMIC DNA]</scope>
    <source>
        <strain evidence="1 2">RI</strain>
    </source>
</reference>
<proteinExistence type="predicted"/>
<reference evidence="1 2" key="1">
    <citation type="journal article" date="2012" name="Nucleic Acids Res.">
        <title>Sequencing of the smallest Apicomplexan genome from the human pathogen Babesia microti.</title>
        <authorList>
            <person name="Cornillot E."/>
            <person name="Hadj-Kaddour K."/>
            <person name="Dassouli A."/>
            <person name="Noel B."/>
            <person name="Ranwez V."/>
            <person name="Vacherie B."/>
            <person name="Augagneur Y."/>
            <person name="Bres V."/>
            <person name="Duclos A."/>
            <person name="Randazzo S."/>
            <person name="Carcy B."/>
            <person name="Debierre-Grockiego F."/>
            <person name="Delbecq S."/>
            <person name="Moubri-Menage K."/>
            <person name="Shams-Eldin H."/>
            <person name="Usmani-Brown S."/>
            <person name="Bringaud F."/>
            <person name="Wincker P."/>
            <person name="Vivares C.P."/>
            <person name="Schwarz R.T."/>
            <person name="Schetters T.P."/>
            <person name="Krause P.J."/>
            <person name="Gorenflot A."/>
            <person name="Berry V."/>
            <person name="Barbe V."/>
            <person name="Ben Mamoun C."/>
        </authorList>
    </citation>
    <scope>NUCLEOTIDE SEQUENCE [LARGE SCALE GENOMIC DNA]</scope>
    <source>
        <strain evidence="1 2">RI</strain>
    </source>
</reference>
<evidence type="ECO:0000313" key="1">
    <source>
        <dbReference type="EMBL" id="SJK86518.1"/>
    </source>
</evidence>
<dbReference type="AlphaFoldDB" id="A0A1R4ABZ5"/>